<dbReference type="PIRSF" id="PIRSF033111">
    <property type="entry name" value="UCP033111"/>
    <property type="match status" value="1"/>
</dbReference>
<feature type="transmembrane region" description="Helical" evidence="2">
    <location>
        <begin position="207"/>
        <end position="230"/>
    </location>
</feature>
<dbReference type="InterPro" id="IPR009214">
    <property type="entry name" value="DUF1129"/>
</dbReference>
<dbReference type="AlphaFoldDB" id="A0A0R1Z985"/>
<keyword evidence="2" id="KW-0812">Transmembrane</keyword>
<keyword evidence="2" id="KW-0472">Membrane</keyword>
<feature type="transmembrane region" description="Helical" evidence="2">
    <location>
        <begin position="147"/>
        <end position="167"/>
    </location>
</feature>
<comment type="caution">
    <text evidence="3">The sequence shown here is derived from an EMBL/GenBank/DDBJ whole genome shotgun (WGS) entry which is preliminary data.</text>
</comment>
<evidence type="ECO:0000313" key="4">
    <source>
        <dbReference type="Proteomes" id="UP000051291"/>
    </source>
</evidence>
<gene>
    <name evidence="3" type="ORF">FC64_GL001330</name>
</gene>
<dbReference type="PATRIC" id="fig|1423820.4.peg.1356"/>
<evidence type="ECO:0008006" key="5">
    <source>
        <dbReference type="Google" id="ProtNLM"/>
    </source>
</evidence>
<name>A0A0R1Z985_9LACO</name>
<dbReference type="Pfam" id="PF06570">
    <property type="entry name" value="DUF1129"/>
    <property type="match status" value="1"/>
</dbReference>
<keyword evidence="2" id="KW-1133">Transmembrane helix</keyword>
<feature type="transmembrane region" description="Helical" evidence="2">
    <location>
        <begin position="123"/>
        <end position="141"/>
    </location>
</feature>
<feature type="region of interest" description="Disordered" evidence="1">
    <location>
        <begin position="1"/>
        <end position="27"/>
    </location>
</feature>
<feature type="compositionally biased region" description="Basic and acidic residues" evidence="1">
    <location>
        <begin position="18"/>
        <end position="27"/>
    </location>
</feature>
<organism evidence="3 4">
    <name type="scientific">Ligilactobacillus araffinosus DSM 20653</name>
    <dbReference type="NCBI Taxonomy" id="1423820"/>
    <lineage>
        <taxon>Bacteria</taxon>
        <taxon>Bacillati</taxon>
        <taxon>Bacillota</taxon>
        <taxon>Bacilli</taxon>
        <taxon>Lactobacillales</taxon>
        <taxon>Lactobacillaceae</taxon>
        <taxon>Ligilactobacillus</taxon>
    </lineage>
</organism>
<feature type="transmembrane region" description="Helical" evidence="2">
    <location>
        <begin position="179"/>
        <end position="201"/>
    </location>
</feature>
<evidence type="ECO:0000313" key="3">
    <source>
        <dbReference type="EMBL" id="KRM51520.1"/>
    </source>
</evidence>
<dbReference type="EMBL" id="AYYZ01000030">
    <property type="protein sequence ID" value="KRM51520.1"/>
    <property type="molecule type" value="Genomic_DNA"/>
</dbReference>
<dbReference type="Proteomes" id="UP000051291">
    <property type="component" value="Unassembled WGS sequence"/>
</dbReference>
<protein>
    <recommendedName>
        <fullName evidence="5">Integral membrane protein</fullName>
    </recommendedName>
</protein>
<dbReference type="RefSeq" id="WP_057907159.1">
    <property type="nucleotide sequence ID" value="NZ_AYYZ01000030.1"/>
</dbReference>
<reference evidence="3 4" key="1">
    <citation type="journal article" date="2015" name="Genome Announc.">
        <title>Expanding the biotechnology potential of lactobacilli through comparative genomics of 213 strains and associated genera.</title>
        <authorList>
            <person name="Sun Z."/>
            <person name="Harris H.M."/>
            <person name="McCann A."/>
            <person name="Guo C."/>
            <person name="Argimon S."/>
            <person name="Zhang W."/>
            <person name="Yang X."/>
            <person name="Jeffery I.B."/>
            <person name="Cooney J.C."/>
            <person name="Kagawa T.F."/>
            <person name="Liu W."/>
            <person name="Song Y."/>
            <person name="Salvetti E."/>
            <person name="Wrobel A."/>
            <person name="Rasinkangas P."/>
            <person name="Parkhill J."/>
            <person name="Rea M.C."/>
            <person name="O'Sullivan O."/>
            <person name="Ritari J."/>
            <person name="Douillard F.P."/>
            <person name="Paul Ross R."/>
            <person name="Yang R."/>
            <person name="Briner A.E."/>
            <person name="Felis G.E."/>
            <person name="de Vos W.M."/>
            <person name="Barrangou R."/>
            <person name="Klaenhammer T.R."/>
            <person name="Caufield P.W."/>
            <person name="Cui Y."/>
            <person name="Zhang H."/>
            <person name="O'Toole P.W."/>
        </authorList>
    </citation>
    <scope>NUCLEOTIDE SEQUENCE [LARGE SCALE GENOMIC DNA]</scope>
    <source>
        <strain evidence="3 4">DSM 20653</strain>
    </source>
</reference>
<dbReference type="STRING" id="1423820.FC64_GL001330"/>
<accession>A0A0R1Z985</accession>
<evidence type="ECO:0000256" key="1">
    <source>
        <dbReference type="SAM" id="MobiDB-lite"/>
    </source>
</evidence>
<sequence length="239" mass="27020">MADEDIRQKNQKAAQHQAETREKERQEKMIEINKQFADLTKRNAEYMIKLNRALNAQGYDPEKKATALNEVYKELKVKQKQGYTAAKLYGPAVKKADDIINGPKRELENKPPKFWESALDNGLLMFVMFCAMYGILGLFSKHQTADAGWLTIVSTSVIAGLGLAGFYKVMNNRQAKHRILRAIGVFLGLLIVWFAAFALIAKIPPQINPAFTPLADILFALIGFGVRYLLKKKLNIRSF</sequence>
<evidence type="ECO:0000256" key="2">
    <source>
        <dbReference type="SAM" id="Phobius"/>
    </source>
</evidence>
<proteinExistence type="predicted"/>
<keyword evidence="4" id="KW-1185">Reference proteome</keyword>